<name>A0ABY7F2V5_MYAAR</name>
<proteinExistence type="predicted"/>
<reference evidence="1" key="1">
    <citation type="submission" date="2022-11" db="EMBL/GenBank/DDBJ databases">
        <title>Centuries of genome instability and evolution in soft-shell clam transmissible cancer (bioRxiv).</title>
        <authorList>
            <person name="Hart S.F.M."/>
            <person name="Yonemitsu M.A."/>
            <person name="Giersch R.M."/>
            <person name="Beal B.F."/>
            <person name="Arriagada G."/>
            <person name="Davis B.W."/>
            <person name="Ostrander E.A."/>
            <person name="Goff S.P."/>
            <person name="Metzger M.J."/>
        </authorList>
    </citation>
    <scope>NUCLEOTIDE SEQUENCE</scope>
    <source>
        <strain evidence="1">MELC-2E11</strain>
        <tissue evidence="1">Siphon/mantle</tissue>
    </source>
</reference>
<organism evidence="1 2">
    <name type="scientific">Mya arenaria</name>
    <name type="common">Soft-shell clam</name>
    <dbReference type="NCBI Taxonomy" id="6604"/>
    <lineage>
        <taxon>Eukaryota</taxon>
        <taxon>Metazoa</taxon>
        <taxon>Spiralia</taxon>
        <taxon>Lophotrochozoa</taxon>
        <taxon>Mollusca</taxon>
        <taxon>Bivalvia</taxon>
        <taxon>Autobranchia</taxon>
        <taxon>Heteroconchia</taxon>
        <taxon>Euheterodonta</taxon>
        <taxon>Imparidentia</taxon>
        <taxon>Neoheterodontei</taxon>
        <taxon>Myida</taxon>
        <taxon>Myoidea</taxon>
        <taxon>Myidae</taxon>
        <taxon>Mya</taxon>
    </lineage>
</organism>
<sequence length="121" mass="13827">ICSESKLNASVCNIFYAHKISCFADPCCSTLVKNVKEGILRSVGKKHITIEPIRNKRQCSYIWFKEDCIEVLLRQSKTDQYKKGDVVVIAKSNNDVCPVKLLRMYMDLAELSENSNDFCLE</sequence>
<accession>A0ABY7F2V5</accession>
<dbReference type="EMBL" id="CP111021">
    <property type="protein sequence ID" value="WAR15962.1"/>
    <property type="molecule type" value="Genomic_DNA"/>
</dbReference>
<evidence type="ECO:0000313" key="2">
    <source>
        <dbReference type="Proteomes" id="UP001164746"/>
    </source>
</evidence>
<gene>
    <name evidence="1" type="ORF">MAR_030556</name>
</gene>
<evidence type="ECO:0000313" key="1">
    <source>
        <dbReference type="EMBL" id="WAR15962.1"/>
    </source>
</evidence>
<feature type="non-terminal residue" evidence="1">
    <location>
        <position position="1"/>
    </location>
</feature>
<protein>
    <submittedName>
        <fullName evidence="1">Uncharacterized protein</fullName>
    </submittedName>
</protein>
<dbReference type="Proteomes" id="UP001164746">
    <property type="component" value="Chromosome 10"/>
</dbReference>
<feature type="non-terminal residue" evidence="1">
    <location>
        <position position="121"/>
    </location>
</feature>
<keyword evidence="2" id="KW-1185">Reference proteome</keyword>